<evidence type="ECO:0000313" key="2">
    <source>
        <dbReference type="EMBL" id="EIJ34166.1"/>
    </source>
</evidence>
<organism evidence="2 3">
    <name type="scientific">Thiothrix nivea (strain ATCC 35100 / DSM 5205 / JP2)</name>
    <dbReference type="NCBI Taxonomy" id="870187"/>
    <lineage>
        <taxon>Bacteria</taxon>
        <taxon>Pseudomonadati</taxon>
        <taxon>Pseudomonadota</taxon>
        <taxon>Gammaproteobacteria</taxon>
        <taxon>Thiotrichales</taxon>
        <taxon>Thiotrichaceae</taxon>
        <taxon>Thiothrix</taxon>
    </lineage>
</organism>
<sequence>MAFDIYALDEQEEFNDDVFATYQDGLLQLFAESTQGKQFQADTGEEPGNWAGHLLYYGYAYLGTSPPRMTPGEISEIVNDLFPRKITLFSEDDARYAMAELKAFWLFLEEMFQLGGNKAIIQVLEKAEPTFGQCMMDPANAGMAKSFVMLGKQAGFDTTTQAGLHEAMLAYNMGQLGSKLSPVGLPPLAWDGGGFPDEDANQKGHTKSEWEKKKKKLKAQKAARRKSRKKK</sequence>
<dbReference type="EMBL" id="JH651384">
    <property type="protein sequence ID" value="EIJ34166.1"/>
    <property type="molecule type" value="Genomic_DNA"/>
</dbReference>
<gene>
    <name evidence="2" type="ORF">Thini_1569</name>
</gene>
<evidence type="ECO:0000313" key="3">
    <source>
        <dbReference type="Proteomes" id="UP000005317"/>
    </source>
</evidence>
<dbReference type="Proteomes" id="UP000005317">
    <property type="component" value="Unassembled WGS sequence"/>
</dbReference>
<accession>A0A656HFA6</accession>
<name>A0A656HFA6_THINJ</name>
<feature type="region of interest" description="Disordered" evidence="1">
    <location>
        <begin position="191"/>
        <end position="231"/>
    </location>
</feature>
<feature type="compositionally biased region" description="Basic and acidic residues" evidence="1">
    <location>
        <begin position="200"/>
        <end position="212"/>
    </location>
</feature>
<dbReference type="RefSeq" id="WP_002708108.1">
    <property type="nucleotide sequence ID" value="NZ_JH651384.1"/>
</dbReference>
<protein>
    <submittedName>
        <fullName evidence="2">Uncharacterized protein</fullName>
    </submittedName>
</protein>
<dbReference type="AlphaFoldDB" id="A0A656HFA6"/>
<evidence type="ECO:0000256" key="1">
    <source>
        <dbReference type="SAM" id="MobiDB-lite"/>
    </source>
</evidence>
<proteinExistence type="predicted"/>
<feature type="compositionally biased region" description="Basic residues" evidence="1">
    <location>
        <begin position="213"/>
        <end position="231"/>
    </location>
</feature>
<dbReference type="OrthoDB" id="9801392at2"/>
<keyword evidence="3" id="KW-1185">Reference proteome</keyword>
<reference evidence="3" key="1">
    <citation type="journal article" date="2011" name="Stand. Genomic Sci.">
        <title>Genome sequence of the filamentous, gliding Thiothrix nivea neotype strain (JP2(T)).</title>
        <authorList>
            <person name="Lapidus A."/>
            <person name="Nolan M."/>
            <person name="Lucas S."/>
            <person name="Glavina Del Rio T."/>
            <person name="Tice H."/>
            <person name="Cheng J.F."/>
            <person name="Tapia R."/>
            <person name="Han C."/>
            <person name="Goodwin L."/>
            <person name="Pitluck S."/>
            <person name="Liolios K."/>
            <person name="Pagani I."/>
            <person name="Ivanova N."/>
            <person name="Huntemann M."/>
            <person name="Mavromatis K."/>
            <person name="Mikhailova N."/>
            <person name="Pati A."/>
            <person name="Chen A."/>
            <person name="Palaniappan K."/>
            <person name="Land M."/>
            <person name="Brambilla E.M."/>
            <person name="Rohde M."/>
            <person name="Abt B."/>
            <person name="Verbarg S."/>
            <person name="Goker M."/>
            <person name="Bristow J."/>
            <person name="Eisen J.A."/>
            <person name="Markowitz V."/>
            <person name="Hugenholtz P."/>
            <person name="Kyrpides N.C."/>
            <person name="Klenk H.P."/>
            <person name="Woyke T."/>
        </authorList>
    </citation>
    <scope>NUCLEOTIDE SEQUENCE [LARGE SCALE GENOMIC DNA]</scope>
    <source>
        <strain evidence="3">ATCC 35100 / DSM 5205 / JP2</strain>
    </source>
</reference>